<evidence type="ECO:0000256" key="3">
    <source>
        <dbReference type="ARBA" id="ARBA00022898"/>
    </source>
</evidence>
<dbReference type="Gene3D" id="3.90.1150.10">
    <property type="entry name" value="Aspartate Aminotransferase, domain 1"/>
    <property type="match status" value="1"/>
</dbReference>
<dbReference type="GO" id="GO:0008453">
    <property type="term" value="F:alanine-glyoxylate transaminase activity"/>
    <property type="evidence" value="ECO:0007669"/>
    <property type="project" value="TreeGrafter"/>
</dbReference>
<comment type="cofactor">
    <cofactor evidence="1 5 7">
        <name>pyridoxal 5'-phosphate</name>
        <dbReference type="ChEBI" id="CHEBI:597326"/>
    </cofactor>
</comment>
<dbReference type="InterPro" id="IPR015424">
    <property type="entry name" value="PyrdxlP-dep_Trfase"/>
</dbReference>
<reference evidence="9" key="1">
    <citation type="journal article" date="2021" name="PeerJ">
        <title>Extensive microbial diversity within the chicken gut microbiome revealed by metagenomics and culture.</title>
        <authorList>
            <person name="Gilroy R."/>
            <person name="Ravi A."/>
            <person name="Getino M."/>
            <person name="Pursley I."/>
            <person name="Horton D.L."/>
            <person name="Alikhan N.F."/>
            <person name="Baker D."/>
            <person name="Gharbi K."/>
            <person name="Hall N."/>
            <person name="Watson M."/>
            <person name="Adriaenssens E.M."/>
            <person name="Foster-Nyarko E."/>
            <person name="Jarju S."/>
            <person name="Secka A."/>
            <person name="Antonio M."/>
            <person name="Oren A."/>
            <person name="Chaudhuri R.R."/>
            <person name="La Ragione R."/>
            <person name="Hildebrand F."/>
            <person name="Pallen M.J."/>
        </authorList>
    </citation>
    <scope>NUCLEOTIDE SEQUENCE</scope>
    <source>
        <strain evidence="9">ChiGjej2B2-19336</strain>
    </source>
</reference>
<evidence type="ECO:0000256" key="6">
    <source>
        <dbReference type="RuleBase" id="RU004075"/>
    </source>
</evidence>
<dbReference type="GO" id="GO:0004760">
    <property type="term" value="F:L-serine-pyruvate transaminase activity"/>
    <property type="evidence" value="ECO:0007669"/>
    <property type="project" value="TreeGrafter"/>
</dbReference>
<proteinExistence type="inferred from homology"/>
<dbReference type="SUPFAM" id="SSF53383">
    <property type="entry name" value="PLP-dependent transferases"/>
    <property type="match status" value="1"/>
</dbReference>
<evidence type="ECO:0000256" key="1">
    <source>
        <dbReference type="ARBA" id="ARBA00001933"/>
    </source>
</evidence>
<reference evidence="9" key="2">
    <citation type="submission" date="2021-09" db="EMBL/GenBank/DDBJ databases">
        <authorList>
            <person name="Gilroy R."/>
        </authorList>
    </citation>
    <scope>NUCLEOTIDE SEQUENCE</scope>
    <source>
        <strain evidence="9">ChiGjej2B2-19336</strain>
    </source>
</reference>
<dbReference type="RefSeq" id="WP_304121821.1">
    <property type="nucleotide sequence ID" value="NZ_DYZA01000098.1"/>
</dbReference>
<feature type="modified residue" description="N6-(pyridoxal phosphate)lysine" evidence="5">
    <location>
        <position position="193"/>
    </location>
</feature>
<organism evidence="9 10">
    <name type="scientific">Mailhella massiliensis</name>
    <dbReference type="NCBI Taxonomy" id="1903261"/>
    <lineage>
        <taxon>Bacteria</taxon>
        <taxon>Pseudomonadati</taxon>
        <taxon>Thermodesulfobacteriota</taxon>
        <taxon>Desulfovibrionia</taxon>
        <taxon>Desulfovibrionales</taxon>
        <taxon>Desulfovibrionaceae</taxon>
        <taxon>Mailhella</taxon>
    </lineage>
</organism>
<dbReference type="InterPro" id="IPR015421">
    <property type="entry name" value="PyrdxlP-dep_Trfase_major"/>
</dbReference>
<dbReference type="PIRSF" id="PIRSF000524">
    <property type="entry name" value="SPT"/>
    <property type="match status" value="1"/>
</dbReference>
<evidence type="ECO:0000256" key="4">
    <source>
        <dbReference type="PIRSR" id="PIRSR000524-1"/>
    </source>
</evidence>
<comment type="caution">
    <text evidence="9">The sequence shown here is derived from an EMBL/GenBank/DDBJ whole genome shotgun (WGS) entry which is preliminary data.</text>
</comment>
<sequence>MSSIQATRMLTPGPTPIPDRVRLAMAAPLPHHRKDAFKTILAENQAMLKTLFCTASPVLPLACSGTGGMTAAAFNLFSPGEKVLVATAGYFGNRWVDIVKMRGLKAVVLSKNAGESFDPEEIRAMLDADPAIRGVFMQISETSTGVLHPVKEVAAITRERDVLLVADGISAVSISPVPMDEWGIDCLITGSQKGIMLPPGLAFIALSHRAWKKAEEVSPQCYYFDLVQERANCEKNQTHYTSPISLLVGLHEALTMLLEFGMDNVFKKQWALTQMARTGLSAMGMELFVKEEGRYTWGLTSILMPDSMPASPIVAKAFKDCGVILTAGQGNLKEKVIRLAHMGWVDWADLAAGLHALAWSLPEKPQGAYLEAALEAYHQALGE</sequence>
<accession>A0A921DRK4</accession>
<protein>
    <submittedName>
        <fullName evidence="9">Alanine--glyoxylate aminotransferase family protein</fullName>
    </submittedName>
</protein>
<feature type="domain" description="Aminotransferase class V" evidence="8">
    <location>
        <begin position="31"/>
        <end position="328"/>
    </location>
</feature>
<dbReference type="AlphaFoldDB" id="A0A921DRK4"/>
<keyword evidence="9" id="KW-0808">Transferase</keyword>
<comment type="similarity">
    <text evidence="2 6">Belongs to the class-V pyridoxal-phosphate-dependent aminotransferase family.</text>
</comment>
<dbReference type="Pfam" id="PF00266">
    <property type="entry name" value="Aminotran_5"/>
    <property type="match status" value="1"/>
</dbReference>
<dbReference type="InterPro" id="IPR024169">
    <property type="entry name" value="SP_NH2Trfase/AEP_transaminase"/>
</dbReference>
<dbReference type="InterPro" id="IPR015422">
    <property type="entry name" value="PyrdxlP-dep_Trfase_small"/>
</dbReference>
<dbReference type="InterPro" id="IPR000192">
    <property type="entry name" value="Aminotrans_V_dom"/>
</dbReference>
<name>A0A921DRK4_9BACT</name>
<gene>
    <name evidence="9" type="ORF">K8W16_05280</name>
</gene>
<dbReference type="EMBL" id="DYZA01000098">
    <property type="protein sequence ID" value="HJD97038.1"/>
    <property type="molecule type" value="Genomic_DNA"/>
</dbReference>
<dbReference type="PROSITE" id="PS00595">
    <property type="entry name" value="AA_TRANSFER_CLASS_5"/>
    <property type="match status" value="1"/>
</dbReference>
<dbReference type="GO" id="GO:0019265">
    <property type="term" value="P:glycine biosynthetic process, by transamination of glyoxylate"/>
    <property type="evidence" value="ECO:0007669"/>
    <property type="project" value="TreeGrafter"/>
</dbReference>
<keyword evidence="3 5" id="KW-0663">Pyridoxal phosphate</keyword>
<dbReference type="Gene3D" id="3.40.640.10">
    <property type="entry name" value="Type I PLP-dependent aspartate aminotransferase-like (Major domain)"/>
    <property type="match status" value="1"/>
</dbReference>
<evidence type="ECO:0000313" key="10">
    <source>
        <dbReference type="Proteomes" id="UP000698963"/>
    </source>
</evidence>
<evidence type="ECO:0000256" key="5">
    <source>
        <dbReference type="PIRSR" id="PIRSR000524-50"/>
    </source>
</evidence>
<evidence type="ECO:0000259" key="8">
    <source>
        <dbReference type="Pfam" id="PF00266"/>
    </source>
</evidence>
<evidence type="ECO:0000256" key="2">
    <source>
        <dbReference type="ARBA" id="ARBA00009236"/>
    </source>
</evidence>
<evidence type="ECO:0000313" key="9">
    <source>
        <dbReference type="EMBL" id="HJD97038.1"/>
    </source>
</evidence>
<dbReference type="PANTHER" id="PTHR21152:SF40">
    <property type="entry name" value="ALANINE--GLYOXYLATE AMINOTRANSFERASE"/>
    <property type="match status" value="1"/>
</dbReference>
<evidence type="ECO:0000256" key="7">
    <source>
        <dbReference type="RuleBase" id="RU004504"/>
    </source>
</evidence>
<dbReference type="InterPro" id="IPR020578">
    <property type="entry name" value="Aminotrans_V_PyrdxlP_BS"/>
</dbReference>
<dbReference type="Proteomes" id="UP000698963">
    <property type="component" value="Unassembled WGS sequence"/>
</dbReference>
<keyword evidence="9" id="KW-0032">Aminotransferase</keyword>
<feature type="binding site" evidence="4">
    <location>
        <position position="338"/>
    </location>
    <ligand>
        <name>substrate</name>
    </ligand>
</feature>
<dbReference type="PANTHER" id="PTHR21152">
    <property type="entry name" value="AMINOTRANSFERASE CLASS V"/>
    <property type="match status" value="1"/>
</dbReference>